<dbReference type="InterPro" id="IPR050150">
    <property type="entry name" value="IgV_Light_Chain"/>
</dbReference>
<dbReference type="SUPFAM" id="SSF48726">
    <property type="entry name" value="Immunoglobulin"/>
    <property type="match status" value="1"/>
</dbReference>
<reference evidence="2" key="1">
    <citation type="submission" date="2019-04" db="EMBL/GenBank/DDBJ databases">
        <authorList>
            <person name="Alioto T."/>
            <person name="Alioto T."/>
        </authorList>
    </citation>
    <scope>NUCLEOTIDE SEQUENCE [LARGE SCALE GENOMIC DNA]</scope>
</reference>
<dbReference type="PROSITE" id="PS50835">
    <property type="entry name" value="IG_LIKE"/>
    <property type="match status" value="1"/>
</dbReference>
<dbReference type="InterPro" id="IPR036179">
    <property type="entry name" value="Ig-like_dom_sf"/>
</dbReference>
<dbReference type="EMBL" id="CABDUW010002758">
    <property type="protein sequence ID" value="VTJ87920.1"/>
    <property type="molecule type" value="Genomic_DNA"/>
</dbReference>
<dbReference type="Gene3D" id="2.60.40.10">
    <property type="entry name" value="Immunoglobulins"/>
    <property type="match status" value="1"/>
</dbReference>
<dbReference type="SMART" id="SM00406">
    <property type="entry name" value="IGv"/>
    <property type="match status" value="1"/>
</dbReference>
<comment type="caution">
    <text evidence="2">The sequence shown here is derived from an EMBL/GenBank/DDBJ whole genome shotgun (WGS) entry which is preliminary data.</text>
</comment>
<dbReference type="AlphaFoldDB" id="A0A5E4D2W3"/>
<feature type="non-terminal residue" evidence="2">
    <location>
        <position position="1"/>
    </location>
</feature>
<dbReference type="InterPro" id="IPR007110">
    <property type="entry name" value="Ig-like_dom"/>
</dbReference>
<dbReference type="Pfam" id="PF07686">
    <property type="entry name" value="V-set"/>
    <property type="match status" value="1"/>
</dbReference>
<feature type="domain" description="Ig-like" evidence="1">
    <location>
        <begin position="1"/>
        <end position="90"/>
    </location>
</feature>
<evidence type="ECO:0000259" key="1">
    <source>
        <dbReference type="PROSITE" id="PS50835"/>
    </source>
</evidence>
<feature type="non-terminal residue" evidence="2">
    <location>
        <position position="110"/>
    </location>
</feature>
<dbReference type="PANTHER" id="PTHR23267">
    <property type="entry name" value="IMMUNOGLOBULIN LIGHT CHAIN"/>
    <property type="match status" value="1"/>
</dbReference>
<protein>
    <recommendedName>
        <fullName evidence="1">Ig-like domain-containing protein</fullName>
    </recommendedName>
</protein>
<evidence type="ECO:0000313" key="2">
    <source>
        <dbReference type="EMBL" id="VTJ87920.1"/>
    </source>
</evidence>
<gene>
    <name evidence="2" type="ORF">MONAX_5E003192</name>
</gene>
<accession>A0A5E4D2W3</accession>
<sequence>ERVTLTCMASQSVGSYLAWYQQKPGQAPRCIIYGASRRASGVPAWFSGSGSGTDYTLSISSLEPGDAALYYSVQGHTDFHCGSVPNKKLTVPSATLSFLEHSGCPHRHPV</sequence>
<evidence type="ECO:0000313" key="3">
    <source>
        <dbReference type="Proteomes" id="UP000335636"/>
    </source>
</evidence>
<dbReference type="InterPro" id="IPR013106">
    <property type="entry name" value="Ig_V-set"/>
</dbReference>
<proteinExistence type="predicted"/>
<dbReference type="Proteomes" id="UP000335636">
    <property type="component" value="Unassembled WGS sequence"/>
</dbReference>
<organism evidence="2 3">
    <name type="scientific">Marmota monax</name>
    <name type="common">Woodchuck</name>
    <dbReference type="NCBI Taxonomy" id="9995"/>
    <lineage>
        <taxon>Eukaryota</taxon>
        <taxon>Metazoa</taxon>
        <taxon>Chordata</taxon>
        <taxon>Craniata</taxon>
        <taxon>Vertebrata</taxon>
        <taxon>Euteleostomi</taxon>
        <taxon>Mammalia</taxon>
        <taxon>Eutheria</taxon>
        <taxon>Euarchontoglires</taxon>
        <taxon>Glires</taxon>
        <taxon>Rodentia</taxon>
        <taxon>Sciuromorpha</taxon>
        <taxon>Sciuridae</taxon>
        <taxon>Xerinae</taxon>
        <taxon>Marmotini</taxon>
        <taxon>Marmota</taxon>
    </lineage>
</organism>
<keyword evidence="3" id="KW-1185">Reference proteome</keyword>
<name>A0A5E4D2W3_MARMO</name>
<dbReference type="InterPro" id="IPR013783">
    <property type="entry name" value="Ig-like_fold"/>
</dbReference>